<evidence type="ECO:0000313" key="1">
    <source>
        <dbReference type="EMBL" id="SPE32326.1"/>
    </source>
</evidence>
<sequence>MHGTPLPGSTAGHLSVKFGEHSRETASLCYVCSVTTIGRRDDVIVSEGAANTNRNRFLSDRQVHGTLNLVGRVDPRDFFLDSPYLAQFAVEESKVQLLRHCSGSPLAKFVQG</sequence>
<reference evidence="2" key="1">
    <citation type="submission" date="2018-02" db="EMBL/GenBank/DDBJ databases">
        <authorList>
            <person name="Hausmann B."/>
        </authorList>
    </citation>
    <scope>NUCLEOTIDE SEQUENCE [LARGE SCALE GENOMIC DNA]</scope>
    <source>
        <strain evidence="2">Peat soil MAG SbA5</strain>
    </source>
</reference>
<evidence type="ECO:0000313" key="2">
    <source>
        <dbReference type="Proteomes" id="UP000239735"/>
    </source>
</evidence>
<protein>
    <submittedName>
        <fullName evidence="1">Uncharacterized protein</fullName>
    </submittedName>
</protein>
<accession>A0A2N9MA31</accession>
<dbReference type="AlphaFoldDB" id="A0A2N9MA31"/>
<gene>
    <name evidence="1" type="ORF">SBA5_970051</name>
</gene>
<dbReference type="EMBL" id="OKRB01000160">
    <property type="protein sequence ID" value="SPE32326.1"/>
    <property type="molecule type" value="Genomic_DNA"/>
</dbReference>
<dbReference type="Proteomes" id="UP000239735">
    <property type="component" value="Unassembled WGS sequence"/>
</dbReference>
<organism evidence="1 2">
    <name type="scientific">Candidatus Sulfuritelmatomonas gaucii</name>
    <dbReference type="NCBI Taxonomy" id="2043161"/>
    <lineage>
        <taxon>Bacteria</taxon>
        <taxon>Pseudomonadati</taxon>
        <taxon>Acidobacteriota</taxon>
        <taxon>Terriglobia</taxon>
        <taxon>Terriglobales</taxon>
        <taxon>Acidobacteriaceae</taxon>
        <taxon>Candidatus Sulfuritelmatomonas</taxon>
    </lineage>
</organism>
<name>A0A2N9MA31_9BACT</name>
<proteinExistence type="predicted"/>